<comment type="cofactor">
    <cofactor evidence="15">
        <name>Ca(2+)</name>
        <dbReference type="ChEBI" id="CHEBI:29108"/>
    </cofactor>
    <text evidence="15">Binds 1 Ca(2+) ion per subunit.</text>
</comment>
<dbReference type="CDD" id="cd04056">
    <property type="entry name" value="Peptidases_S53"/>
    <property type="match status" value="1"/>
</dbReference>
<dbReference type="AlphaFoldDB" id="M2MYT1"/>
<feature type="signal peptide" evidence="16">
    <location>
        <begin position="1"/>
        <end position="15"/>
    </location>
</feature>
<dbReference type="GO" id="GO:0006508">
    <property type="term" value="P:proteolysis"/>
    <property type="evidence" value="ECO:0007669"/>
    <property type="project" value="UniProtKB-KW"/>
</dbReference>
<keyword evidence="10 15" id="KW-0720">Serine protease</keyword>
<feature type="binding site" evidence="15">
    <location>
        <position position="591"/>
    </location>
    <ligand>
        <name>Ca(2+)</name>
        <dbReference type="ChEBI" id="CHEBI:29108"/>
    </ligand>
</feature>
<evidence type="ECO:0000256" key="10">
    <source>
        <dbReference type="ARBA" id="ARBA00022825"/>
    </source>
</evidence>
<accession>M2MYT1</accession>
<evidence type="ECO:0000256" key="3">
    <source>
        <dbReference type="ARBA" id="ARBA00004239"/>
    </source>
</evidence>
<dbReference type="SUPFAM" id="SSF54897">
    <property type="entry name" value="Protease propeptides/inhibitors"/>
    <property type="match status" value="1"/>
</dbReference>
<sequence length="618" mass="67443">MKFVAILCTAVAVMAAPHTITSRGDFAVKDTHSVPPQWKKLRKAPADHTISLRIGLTQASFSELEKRLFEVSDPANERYGQHLSAEEARNLAKPSAEALSAVHDWLHDSDVRPDTLTYSPSRDWITVALPVAKIEQLLNTEYHVYENDEGTKLVRTPEYSLPRGLHRHIDVIQPTNYFGHPKAMAQTLRVVDADIEPHLDLTPPDYPWHRTKPLSPYSTANLSAVCDESAVTNLCLRTLYRTVDYVPQVPELNSVAMTAYLNETANISDFHVFLSRQRKDASLNYTYNYTTINGGINFQSLETTYYDQRDNEANLDAQTIGGFIYPTDFRVYSTGGSPPYTPDISTPTNTNEPYLEWLAYMLALDSPPHTISTSYGDYEHTVPYSYALRACQELAQLGARGVSVVFSSGDAGVGPNGTCSSNDGTNTPMFLPTFPASCPYVTTVGGTRNLSPEVVAYDVLNDYVSGSGLSNYFQRPSYQNAAVKKYLSSIGSLHAGLYNTSGRAYPDISAQGYHYVVVYAGLNAILDGTSASAPTATSVLTLVNDALIAAGKSPLGFLNPALYSTLYHGFNDITIGNAWGCDTSGFPAGKGWDLASGFGTPDFKKIKGLALAGWAGPH</sequence>
<dbReference type="InterPro" id="IPR000209">
    <property type="entry name" value="Peptidase_S8/S53_dom"/>
</dbReference>
<dbReference type="SMART" id="SM00944">
    <property type="entry name" value="Pro-kuma_activ"/>
    <property type="match status" value="1"/>
</dbReference>
<dbReference type="PANTHER" id="PTHR14218">
    <property type="entry name" value="PROTEASE S8 TRIPEPTIDYL PEPTIDASE I CLN2"/>
    <property type="match status" value="1"/>
</dbReference>
<keyword evidence="11 15" id="KW-0106">Calcium</keyword>
<keyword evidence="14" id="KW-0325">Glycoprotein</keyword>
<dbReference type="Pfam" id="PF09286">
    <property type="entry name" value="Pro-kuma_activ"/>
    <property type="match status" value="1"/>
</dbReference>
<evidence type="ECO:0000256" key="9">
    <source>
        <dbReference type="ARBA" id="ARBA00022801"/>
    </source>
</evidence>
<keyword evidence="8 16" id="KW-0732">Signal</keyword>
<evidence type="ECO:0000256" key="15">
    <source>
        <dbReference type="PROSITE-ProRule" id="PRU01032"/>
    </source>
</evidence>
<dbReference type="PROSITE" id="PS51695">
    <property type="entry name" value="SEDOLISIN"/>
    <property type="match status" value="1"/>
</dbReference>
<dbReference type="Gene3D" id="3.40.50.200">
    <property type="entry name" value="Peptidase S8/S53 domain"/>
    <property type="match status" value="1"/>
</dbReference>
<dbReference type="KEGG" id="bcom:BAUCODRAFT_306249"/>
<evidence type="ECO:0000256" key="13">
    <source>
        <dbReference type="ARBA" id="ARBA00023145"/>
    </source>
</evidence>
<dbReference type="InterPro" id="IPR050819">
    <property type="entry name" value="Tripeptidyl-peptidase_I"/>
</dbReference>
<evidence type="ECO:0000256" key="11">
    <source>
        <dbReference type="ARBA" id="ARBA00022837"/>
    </source>
</evidence>
<dbReference type="HOGENOM" id="CLU_013783_3_0_1"/>
<proteinExistence type="predicted"/>
<dbReference type="SUPFAM" id="SSF52743">
    <property type="entry name" value="Subtilisin-like"/>
    <property type="match status" value="1"/>
</dbReference>
<keyword evidence="9 15" id="KW-0378">Hydrolase</keyword>
<evidence type="ECO:0000256" key="16">
    <source>
        <dbReference type="SAM" id="SignalP"/>
    </source>
</evidence>
<dbReference type="RefSeq" id="XP_007681248.1">
    <property type="nucleotide sequence ID" value="XM_007683058.1"/>
</dbReference>
<feature type="binding site" evidence="15">
    <location>
        <position position="572"/>
    </location>
    <ligand>
        <name>Ca(2+)</name>
        <dbReference type="ChEBI" id="CHEBI:29108"/>
    </ligand>
</feature>
<dbReference type="GO" id="GO:0004252">
    <property type="term" value="F:serine-type endopeptidase activity"/>
    <property type="evidence" value="ECO:0007669"/>
    <property type="project" value="UniProtKB-UniRule"/>
</dbReference>
<dbReference type="OMA" id="WFPKLKD"/>
<dbReference type="Pfam" id="PF00082">
    <property type="entry name" value="Peptidase_S8"/>
    <property type="match status" value="1"/>
</dbReference>
<feature type="chain" id="PRO_5012474965" description="tripeptidyl-peptidase II" evidence="16">
    <location>
        <begin position="16"/>
        <end position="618"/>
    </location>
</feature>
<dbReference type="InterPro" id="IPR036852">
    <property type="entry name" value="Peptidase_S8/S53_dom_sf"/>
</dbReference>
<comment type="function">
    <text evidence="2">Secreted tripeptidyl-peptidase which degrades proteins at acidic pHs and is involved in virulence.</text>
</comment>
<evidence type="ECO:0000313" key="19">
    <source>
        <dbReference type="Proteomes" id="UP000011761"/>
    </source>
</evidence>
<evidence type="ECO:0000256" key="7">
    <source>
        <dbReference type="ARBA" id="ARBA00022723"/>
    </source>
</evidence>
<protein>
    <recommendedName>
        <fullName evidence="4">tripeptidyl-peptidase II</fullName>
        <ecNumber evidence="4">3.4.14.10</ecNumber>
    </recommendedName>
</protein>
<dbReference type="EMBL" id="KB445563">
    <property type="protein sequence ID" value="EMC91834.1"/>
    <property type="molecule type" value="Genomic_DNA"/>
</dbReference>
<evidence type="ECO:0000259" key="17">
    <source>
        <dbReference type="PROSITE" id="PS51695"/>
    </source>
</evidence>
<keyword evidence="6 15" id="KW-0645">Protease</keyword>
<gene>
    <name evidence="18" type="ORF">BAUCODRAFT_306249</name>
</gene>
<feature type="binding site" evidence="15">
    <location>
        <position position="593"/>
    </location>
    <ligand>
        <name>Ca(2+)</name>
        <dbReference type="ChEBI" id="CHEBI:29108"/>
    </ligand>
</feature>
<dbReference type="FunFam" id="3.40.50.200:FF:000015">
    <property type="entry name" value="Tripeptidyl peptidase A"/>
    <property type="match status" value="1"/>
</dbReference>
<dbReference type="GO" id="GO:0005576">
    <property type="term" value="C:extracellular region"/>
    <property type="evidence" value="ECO:0007669"/>
    <property type="project" value="UniProtKB-SubCell"/>
</dbReference>
<comment type="catalytic activity">
    <reaction evidence="1">
        <text>Release of an N-terminal tripeptide from a polypeptide.</text>
        <dbReference type="EC" id="3.4.14.10"/>
    </reaction>
</comment>
<reference evidence="18 19" key="1">
    <citation type="journal article" date="2012" name="PLoS Pathog.">
        <title>Diverse lifestyles and strategies of plant pathogenesis encoded in the genomes of eighteen Dothideomycetes fungi.</title>
        <authorList>
            <person name="Ohm R.A."/>
            <person name="Feau N."/>
            <person name="Henrissat B."/>
            <person name="Schoch C.L."/>
            <person name="Horwitz B.A."/>
            <person name="Barry K.W."/>
            <person name="Condon B.J."/>
            <person name="Copeland A.C."/>
            <person name="Dhillon B."/>
            <person name="Glaser F."/>
            <person name="Hesse C.N."/>
            <person name="Kosti I."/>
            <person name="LaButti K."/>
            <person name="Lindquist E.A."/>
            <person name="Lucas S."/>
            <person name="Salamov A.A."/>
            <person name="Bradshaw R.E."/>
            <person name="Ciuffetti L."/>
            <person name="Hamelin R.C."/>
            <person name="Kema G.H.J."/>
            <person name="Lawrence C."/>
            <person name="Scott J.A."/>
            <person name="Spatafora J.W."/>
            <person name="Turgeon B.G."/>
            <person name="de Wit P.J.G.M."/>
            <person name="Zhong S."/>
            <person name="Goodwin S.B."/>
            <person name="Grigoriev I.V."/>
        </authorList>
    </citation>
    <scope>NUCLEOTIDE SEQUENCE [LARGE SCALE GENOMIC DNA]</scope>
    <source>
        <strain evidence="18 19">UAMH 10762</strain>
    </source>
</reference>
<keyword evidence="12" id="KW-0843">Virulence</keyword>
<evidence type="ECO:0000256" key="8">
    <source>
        <dbReference type="ARBA" id="ARBA00022729"/>
    </source>
</evidence>
<dbReference type="EC" id="3.4.14.10" evidence="4"/>
<dbReference type="Proteomes" id="UP000011761">
    <property type="component" value="Unassembled WGS sequence"/>
</dbReference>
<evidence type="ECO:0000256" key="4">
    <source>
        <dbReference type="ARBA" id="ARBA00012462"/>
    </source>
</evidence>
<keyword evidence="13" id="KW-0865">Zymogen</keyword>
<evidence type="ECO:0000313" key="18">
    <source>
        <dbReference type="EMBL" id="EMC91834.1"/>
    </source>
</evidence>
<organism evidence="18 19">
    <name type="scientific">Baudoinia panamericana (strain UAMH 10762)</name>
    <name type="common">Angels' share fungus</name>
    <name type="synonym">Baudoinia compniacensis (strain UAMH 10762)</name>
    <dbReference type="NCBI Taxonomy" id="717646"/>
    <lineage>
        <taxon>Eukaryota</taxon>
        <taxon>Fungi</taxon>
        <taxon>Dikarya</taxon>
        <taxon>Ascomycota</taxon>
        <taxon>Pezizomycotina</taxon>
        <taxon>Dothideomycetes</taxon>
        <taxon>Dothideomycetidae</taxon>
        <taxon>Mycosphaerellales</taxon>
        <taxon>Teratosphaeriaceae</taxon>
        <taxon>Baudoinia</taxon>
    </lineage>
</organism>
<dbReference type="eggNOG" id="ENOG502QR6D">
    <property type="taxonomic scope" value="Eukaryota"/>
</dbReference>
<dbReference type="OrthoDB" id="409122at2759"/>
<evidence type="ECO:0000256" key="6">
    <source>
        <dbReference type="ARBA" id="ARBA00022670"/>
    </source>
</evidence>
<comment type="subcellular location">
    <subcellularLocation>
        <location evidence="3">Secreted</location>
        <location evidence="3">Extracellular space</location>
    </subcellularLocation>
</comment>
<dbReference type="InterPro" id="IPR030400">
    <property type="entry name" value="Sedolisin_dom"/>
</dbReference>
<dbReference type="GO" id="GO:0008240">
    <property type="term" value="F:tripeptidyl-peptidase activity"/>
    <property type="evidence" value="ECO:0007669"/>
    <property type="project" value="UniProtKB-EC"/>
</dbReference>
<evidence type="ECO:0000256" key="14">
    <source>
        <dbReference type="ARBA" id="ARBA00023180"/>
    </source>
</evidence>
<evidence type="ECO:0000256" key="5">
    <source>
        <dbReference type="ARBA" id="ARBA00022525"/>
    </source>
</evidence>
<evidence type="ECO:0000256" key="2">
    <source>
        <dbReference type="ARBA" id="ARBA00002451"/>
    </source>
</evidence>
<keyword evidence="5" id="KW-0964">Secreted</keyword>
<feature type="binding site" evidence="15">
    <location>
        <position position="573"/>
    </location>
    <ligand>
        <name>Ca(2+)</name>
        <dbReference type="ChEBI" id="CHEBI:29108"/>
    </ligand>
</feature>
<keyword evidence="19" id="KW-1185">Reference proteome</keyword>
<feature type="active site" description="Charge relay system" evidence="15">
    <location>
        <position position="312"/>
    </location>
</feature>
<dbReference type="InterPro" id="IPR015366">
    <property type="entry name" value="S53_propep"/>
</dbReference>
<name>M2MYT1_BAUPA</name>
<feature type="active site" description="Charge relay system" evidence="15">
    <location>
        <position position="316"/>
    </location>
</feature>
<evidence type="ECO:0000256" key="12">
    <source>
        <dbReference type="ARBA" id="ARBA00023026"/>
    </source>
</evidence>
<dbReference type="CDD" id="cd11377">
    <property type="entry name" value="Pro-peptidase_S53"/>
    <property type="match status" value="1"/>
</dbReference>
<dbReference type="GeneID" id="19111274"/>
<dbReference type="GO" id="GO:0046872">
    <property type="term" value="F:metal ion binding"/>
    <property type="evidence" value="ECO:0007669"/>
    <property type="project" value="UniProtKB-UniRule"/>
</dbReference>
<evidence type="ECO:0000256" key="1">
    <source>
        <dbReference type="ARBA" id="ARBA00001910"/>
    </source>
</evidence>
<keyword evidence="7 15" id="KW-0479">Metal-binding</keyword>
<feature type="domain" description="Peptidase S53" evidence="17">
    <location>
        <begin position="230"/>
        <end position="613"/>
    </location>
</feature>
<feature type="active site" description="Charge relay system" evidence="15">
    <location>
        <position position="530"/>
    </location>
</feature>
<dbReference type="PANTHER" id="PTHR14218:SF39">
    <property type="entry name" value="PEPTIDASE S53 DOMAIN-CONTAINING PROTEIN"/>
    <property type="match status" value="1"/>
</dbReference>